<dbReference type="InterPro" id="IPR019786">
    <property type="entry name" value="Zinc_finger_PHD-type_CS"/>
</dbReference>
<dbReference type="FunFam" id="3.30.40.10:FF:000303">
    <property type="entry name" value="Zinc finger CCCH domain-containing protein 19"/>
    <property type="match status" value="1"/>
</dbReference>
<organism evidence="10 11">
    <name type="scientific">Thlaspi arvense</name>
    <name type="common">Field penny-cress</name>
    <dbReference type="NCBI Taxonomy" id="13288"/>
    <lineage>
        <taxon>Eukaryota</taxon>
        <taxon>Viridiplantae</taxon>
        <taxon>Streptophyta</taxon>
        <taxon>Embryophyta</taxon>
        <taxon>Tracheophyta</taxon>
        <taxon>Spermatophyta</taxon>
        <taxon>Magnoliopsida</taxon>
        <taxon>eudicotyledons</taxon>
        <taxon>Gunneridae</taxon>
        <taxon>Pentapetalae</taxon>
        <taxon>rosids</taxon>
        <taxon>malvids</taxon>
        <taxon>Brassicales</taxon>
        <taxon>Brassicaceae</taxon>
        <taxon>Thlaspideae</taxon>
        <taxon>Thlaspi</taxon>
    </lineage>
</organism>
<dbReference type="Gene3D" id="3.30.1490.40">
    <property type="match status" value="1"/>
</dbReference>
<dbReference type="InterPro" id="IPR019787">
    <property type="entry name" value="Znf_PHD-finger"/>
</dbReference>
<evidence type="ECO:0000256" key="6">
    <source>
        <dbReference type="SAM" id="MobiDB-lite"/>
    </source>
</evidence>
<dbReference type="PROSITE" id="PS01359">
    <property type="entry name" value="ZF_PHD_1"/>
    <property type="match status" value="1"/>
</dbReference>
<feature type="domain" description="PHD-type" evidence="7">
    <location>
        <begin position="92"/>
        <end position="158"/>
    </location>
</feature>
<keyword evidence="3" id="KW-0862">Zinc</keyword>
<dbReference type="PROSITE" id="PS51925">
    <property type="entry name" value="SWIB_MDM2"/>
    <property type="match status" value="1"/>
</dbReference>
<sequence length="815" mass="89928">MPEIDLMRVDQCVSDVKLDGGSSSPSEAPGFGGFDCCGSIDVEVKLEQESDCLKKSVVVRSARRGRPPRTLGKGTSSPISAVAQSRKRREDEDVCFVCFDGGSLVLCDRRGCPKAYHPACVKRTEAFFRSRAKWNCGWHICTACQKDSFYMCYTCPYSVCKRCVRSSEYVVVRENKGFCGICMKTIMLIENAGEANKEKVQVDFDDQGSWEYLFKIYWVSLKEKLSFSLDDLTKAKNPWKSSATKRRATSRIHEKDDGVTKAASRAKVRKMEVVSASDLASVLDSNGLPPLTSAAAPWATDELLEFVGYMKNGDTSVLSKYDVQTLVLEHVRRNNLQNAHQNSEITCDPRLTRLFRKDRVDHLEMLKLLDSHFLDQERSPVTDTSAGGVTETISFQVDTSRSCDRLNTSEQRQEGESQQSNVHNVQVRPSSSETCAARSNKPIDGLDAVWLYGDPDGKIHGPFSLLNLRQWNSSGHFPPELRIWKLSEPQNSSILLTDALNGQFRKTGTVPNHSIPRQEEMVTTVANDQNRSVAVAKLESRVLDFSPNSVSTDQSVISSSNSVITRSSDASNKSGNNFSHNVPLDFTLSNEREPVGSVSLWNKMKVESPLPGQSRISCSLSLATFPGNSNSTCSLPQQERWSVGQTEGDGNAVKNACNQNDTGAEKQVTAIVQSCGQNWNAATPSSASNVWDSNSGLVSFTDNQEIDFLDLFSPTFKFNFASTTTEWQPIVAGPDECDESVSDLLAEVEAMESQKRLPSPTSTFRGPGELNRHSINNSFSPVEGHSPALDVSKGDSMSSTNDLQMHSRTNNVVDF</sequence>
<dbReference type="SMART" id="SM00249">
    <property type="entry name" value="PHD"/>
    <property type="match status" value="1"/>
</dbReference>
<feature type="compositionally biased region" description="Polar residues" evidence="6">
    <location>
        <begin position="421"/>
        <end position="434"/>
    </location>
</feature>
<dbReference type="InterPro" id="IPR003169">
    <property type="entry name" value="GYF"/>
</dbReference>
<dbReference type="PROSITE" id="PS50829">
    <property type="entry name" value="GYF"/>
    <property type="match status" value="1"/>
</dbReference>
<dbReference type="SUPFAM" id="SSF57903">
    <property type="entry name" value="FYVE/PHD zinc finger"/>
    <property type="match status" value="1"/>
</dbReference>
<evidence type="ECO:0000259" key="9">
    <source>
        <dbReference type="PROSITE" id="PS51925"/>
    </source>
</evidence>
<dbReference type="Pfam" id="PF02213">
    <property type="entry name" value="GYF"/>
    <property type="match status" value="1"/>
</dbReference>
<name>A0AAU9RVJ7_THLAR</name>
<dbReference type="PANTHER" id="PTHR46695">
    <property type="entry name" value="ZINC FINGER CCCH DOMAIN-CONTAINING PROTEIN 44-RELATED"/>
    <property type="match status" value="1"/>
</dbReference>
<evidence type="ECO:0000256" key="3">
    <source>
        <dbReference type="ARBA" id="ARBA00022833"/>
    </source>
</evidence>
<dbReference type="InterPro" id="IPR003121">
    <property type="entry name" value="SWIB_MDM2_domain"/>
</dbReference>
<dbReference type="PANTHER" id="PTHR46695:SF17">
    <property type="entry name" value="PHD FINGER FAMILY PROTEIN _ SWIB COMPLEX BAF60B DOMAIN-CONTAINING PROTEIN _ GYF DOMAIN-CONTAINING PROTEIN"/>
    <property type="match status" value="1"/>
</dbReference>
<accession>A0AAU9RVJ7</accession>
<dbReference type="InterPro" id="IPR036885">
    <property type="entry name" value="SWIB_MDM2_dom_sf"/>
</dbReference>
<dbReference type="InterPro" id="IPR011011">
    <property type="entry name" value="Znf_FYVE_PHD"/>
</dbReference>
<dbReference type="Proteomes" id="UP000836841">
    <property type="component" value="Chromosome 3"/>
</dbReference>
<feature type="compositionally biased region" description="Polar residues" evidence="6">
    <location>
        <begin position="795"/>
        <end position="815"/>
    </location>
</feature>
<feature type="region of interest" description="Disordered" evidence="6">
    <location>
        <begin position="752"/>
        <end position="815"/>
    </location>
</feature>
<dbReference type="CDD" id="cd15568">
    <property type="entry name" value="PHD5_NSD"/>
    <property type="match status" value="1"/>
</dbReference>
<evidence type="ECO:0000256" key="4">
    <source>
        <dbReference type="ARBA" id="ARBA00023125"/>
    </source>
</evidence>
<feature type="domain" description="GYF" evidence="8">
    <location>
        <begin position="447"/>
        <end position="501"/>
    </location>
</feature>
<feature type="compositionally biased region" description="Polar residues" evidence="6">
    <location>
        <begin position="73"/>
        <end position="83"/>
    </location>
</feature>
<dbReference type="CDD" id="cd10567">
    <property type="entry name" value="SWIB-MDM2_like"/>
    <property type="match status" value="1"/>
</dbReference>
<dbReference type="SUPFAM" id="SSF47592">
    <property type="entry name" value="SWIB/MDM2 domain"/>
    <property type="match status" value="1"/>
</dbReference>
<evidence type="ECO:0000259" key="8">
    <source>
        <dbReference type="PROSITE" id="PS50829"/>
    </source>
</evidence>
<evidence type="ECO:0000256" key="1">
    <source>
        <dbReference type="ARBA" id="ARBA00022723"/>
    </source>
</evidence>
<dbReference type="GO" id="GO:0003677">
    <property type="term" value="F:DNA binding"/>
    <property type="evidence" value="ECO:0007669"/>
    <property type="project" value="UniProtKB-KW"/>
</dbReference>
<feature type="region of interest" description="Disordered" evidence="6">
    <location>
        <begin position="63"/>
        <end position="85"/>
    </location>
</feature>
<dbReference type="SMART" id="SM00444">
    <property type="entry name" value="GYF"/>
    <property type="match status" value="1"/>
</dbReference>
<evidence type="ECO:0000256" key="5">
    <source>
        <dbReference type="PROSITE-ProRule" id="PRU00146"/>
    </source>
</evidence>
<evidence type="ECO:0008006" key="12">
    <source>
        <dbReference type="Google" id="ProtNLM"/>
    </source>
</evidence>
<feature type="domain" description="DM2" evidence="9">
    <location>
        <begin position="292"/>
        <end position="375"/>
    </location>
</feature>
<keyword evidence="1" id="KW-0479">Metal-binding</keyword>
<protein>
    <recommendedName>
        <fullName evidence="12">Zinc finger CCCH domain-containing protein 44</fullName>
    </recommendedName>
</protein>
<dbReference type="InterPro" id="IPR001965">
    <property type="entry name" value="Znf_PHD"/>
</dbReference>
<feature type="region of interest" description="Disordered" evidence="6">
    <location>
        <begin position="400"/>
        <end position="439"/>
    </location>
</feature>
<keyword evidence="2 5" id="KW-0863">Zinc-finger</keyword>
<dbReference type="Pfam" id="PF02201">
    <property type="entry name" value="SWIB"/>
    <property type="match status" value="1"/>
</dbReference>
<dbReference type="InterPro" id="IPR013083">
    <property type="entry name" value="Znf_RING/FYVE/PHD"/>
</dbReference>
<dbReference type="AlphaFoldDB" id="A0AAU9RVJ7"/>
<evidence type="ECO:0000313" key="11">
    <source>
        <dbReference type="Proteomes" id="UP000836841"/>
    </source>
</evidence>
<evidence type="ECO:0000256" key="2">
    <source>
        <dbReference type="ARBA" id="ARBA00022771"/>
    </source>
</evidence>
<dbReference type="CDD" id="cd00072">
    <property type="entry name" value="GYF"/>
    <property type="match status" value="1"/>
</dbReference>
<gene>
    <name evidence="10" type="ORF">TAV2_LOCUS11627</name>
</gene>
<evidence type="ECO:0000313" key="10">
    <source>
        <dbReference type="EMBL" id="CAH2051364.1"/>
    </source>
</evidence>
<keyword evidence="4" id="KW-0238">DNA-binding</keyword>
<dbReference type="Gene3D" id="1.10.245.10">
    <property type="entry name" value="SWIB/MDM2 domain"/>
    <property type="match status" value="1"/>
</dbReference>
<dbReference type="GO" id="GO:0008270">
    <property type="term" value="F:zinc ion binding"/>
    <property type="evidence" value="ECO:0007669"/>
    <property type="project" value="UniProtKB-KW"/>
</dbReference>
<reference evidence="10 11" key="1">
    <citation type="submission" date="2022-03" db="EMBL/GenBank/DDBJ databases">
        <authorList>
            <person name="Nunn A."/>
            <person name="Chopra R."/>
            <person name="Nunn A."/>
            <person name="Contreras Garrido A."/>
        </authorList>
    </citation>
    <scope>NUCLEOTIDE SEQUENCE [LARGE SCALE GENOMIC DNA]</scope>
</reference>
<dbReference type="EMBL" id="OU466859">
    <property type="protein sequence ID" value="CAH2051364.1"/>
    <property type="molecule type" value="Genomic_DNA"/>
</dbReference>
<proteinExistence type="predicted"/>
<dbReference type="PROSITE" id="PS50016">
    <property type="entry name" value="ZF_PHD_2"/>
    <property type="match status" value="1"/>
</dbReference>
<evidence type="ECO:0000259" key="7">
    <source>
        <dbReference type="PROSITE" id="PS50016"/>
    </source>
</evidence>
<dbReference type="Gene3D" id="3.30.40.10">
    <property type="entry name" value="Zinc/RING finger domain, C3HC4 (zinc finger)"/>
    <property type="match status" value="1"/>
</dbReference>
<dbReference type="SUPFAM" id="SSF55277">
    <property type="entry name" value="GYF domain"/>
    <property type="match status" value="1"/>
</dbReference>
<keyword evidence="11" id="KW-1185">Reference proteome</keyword>
<dbReference type="InterPro" id="IPR035445">
    <property type="entry name" value="GYF-like_dom_sf"/>
</dbReference>